<keyword evidence="1" id="KW-0472">Membrane</keyword>
<evidence type="ECO:0000313" key="3">
    <source>
        <dbReference type="Proteomes" id="UP000072363"/>
    </source>
</evidence>
<evidence type="ECO:0000256" key="1">
    <source>
        <dbReference type="SAM" id="Phobius"/>
    </source>
</evidence>
<sequence length="189" mass="22029">MHPKIDIGCACDCCLTSCIRYLIVLQDTLQAITSIDIELIAHDQIDLLTKGCNTFAISYFLWRWEDLVLFLEIVCALAGSCNAIFASWFTCSELICQFNCSITGLVYFWSFRCNWLTRFSDFFIILSSTHGFRRLCFILWNSRCFSWFKIICRISRTNRSCSFPISNCRASFLPSIFFCFLQNCCKFIR</sequence>
<comment type="caution">
    <text evidence="2">The sequence shown here is derived from an EMBL/GenBank/DDBJ whole genome shotgun (WGS) entry which is preliminary data.</text>
</comment>
<name>A0A139Q048_STROR</name>
<accession>A0A139Q048</accession>
<keyword evidence="1" id="KW-1133">Transmembrane helix</keyword>
<organism evidence="2 3">
    <name type="scientific">Streptococcus oralis</name>
    <dbReference type="NCBI Taxonomy" id="1303"/>
    <lineage>
        <taxon>Bacteria</taxon>
        <taxon>Bacillati</taxon>
        <taxon>Bacillota</taxon>
        <taxon>Bacilli</taxon>
        <taxon>Lactobacillales</taxon>
        <taxon>Streptococcaceae</taxon>
        <taxon>Streptococcus</taxon>
    </lineage>
</organism>
<dbReference type="EMBL" id="LQNZ01000029">
    <property type="protein sequence ID" value="KXT95918.1"/>
    <property type="molecule type" value="Genomic_DNA"/>
</dbReference>
<dbReference type="Proteomes" id="UP000072363">
    <property type="component" value="Unassembled WGS sequence"/>
</dbReference>
<evidence type="ECO:0000313" key="2">
    <source>
        <dbReference type="EMBL" id="KXT95918.1"/>
    </source>
</evidence>
<keyword evidence="1" id="KW-0812">Transmembrane</keyword>
<feature type="transmembrane region" description="Helical" evidence="1">
    <location>
        <begin position="67"/>
        <end position="89"/>
    </location>
</feature>
<reference evidence="2 3" key="1">
    <citation type="submission" date="2016-01" db="EMBL/GenBank/DDBJ databases">
        <title>Highly variable Streptococcus oralis are common among viridans streptococci isolated from primates.</title>
        <authorList>
            <person name="Denapaite D."/>
            <person name="Rieger M."/>
            <person name="Koendgen S."/>
            <person name="Brueckner R."/>
            <person name="Ochigava I."/>
            <person name="Kappeler P."/>
            <person name="Maetz-Rensing K."/>
            <person name="Leendertz F."/>
            <person name="Hakenbeck R."/>
        </authorList>
    </citation>
    <scope>NUCLEOTIDE SEQUENCE [LARGE SCALE GENOMIC DNA]</scope>
    <source>
        <strain evidence="2 3">DD27</strain>
    </source>
</reference>
<gene>
    <name evidence="2" type="ORF">SORDD27_00390</name>
</gene>
<dbReference type="AlphaFoldDB" id="A0A139Q048"/>
<proteinExistence type="predicted"/>
<protein>
    <submittedName>
        <fullName evidence="2">Uncharacterized protein</fullName>
    </submittedName>
</protein>